<proteinExistence type="predicted"/>
<keyword evidence="4" id="KW-1185">Reference proteome</keyword>
<dbReference type="AlphaFoldDB" id="A0A3N2PXJ3"/>
<gene>
    <name evidence="3" type="ORF">SODALDRAFT_155552</name>
</gene>
<dbReference type="Proteomes" id="UP000272025">
    <property type="component" value="Unassembled WGS sequence"/>
</dbReference>
<feature type="transmembrane region" description="Helical" evidence="2">
    <location>
        <begin position="44"/>
        <end position="64"/>
    </location>
</feature>
<protein>
    <recommendedName>
        <fullName evidence="5">Transmembrane protein</fullName>
    </recommendedName>
</protein>
<keyword evidence="2" id="KW-0812">Transmembrane</keyword>
<dbReference type="RefSeq" id="XP_028467055.1">
    <property type="nucleotide sequence ID" value="XM_028606896.1"/>
</dbReference>
<evidence type="ECO:0000313" key="4">
    <source>
        <dbReference type="Proteomes" id="UP000272025"/>
    </source>
</evidence>
<feature type="compositionally biased region" description="Polar residues" evidence="1">
    <location>
        <begin position="91"/>
        <end position="101"/>
    </location>
</feature>
<feature type="region of interest" description="Disordered" evidence="1">
    <location>
        <begin position="71"/>
        <end position="108"/>
    </location>
</feature>
<dbReference type="EMBL" id="ML119054">
    <property type="protein sequence ID" value="ROT39249.1"/>
    <property type="molecule type" value="Genomic_DNA"/>
</dbReference>
<accession>A0A3N2PXJ3</accession>
<evidence type="ECO:0000256" key="1">
    <source>
        <dbReference type="SAM" id="MobiDB-lite"/>
    </source>
</evidence>
<reference evidence="3 4" key="1">
    <citation type="journal article" date="2018" name="Mol. Ecol.">
        <title>The obligate alkalophilic soda-lake fungus Sodiomyces alkalinus has shifted to a protein diet.</title>
        <authorList>
            <person name="Grum-Grzhimaylo A.A."/>
            <person name="Falkoski D.L."/>
            <person name="van den Heuvel J."/>
            <person name="Valero-Jimenez C.A."/>
            <person name="Min B."/>
            <person name="Choi I.G."/>
            <person name="Lipzen A."/>
            <person name="Daum C.G."/>
            <person name="Aanen D.K."/>
            <person name="Tsang A."/>
            <person name="Henrissat B."/>
            <person name="Bilanenko E.N."/>
            <person name="de Vries R.P."/>
            <person name="van Kan J.A.L."/>
            <person name="Grigoriev I.V."/>
            <person name="Debets A.J.M."/>
        </authorList>
    </citation>
    <scope>NUCLEOTIDE SEQUENCE [LARGE SCALE GENOMIC DNA]</scope>
    <source>
        <strain evidence="3 4">F11</strain>
    </source>
</reference>
<keyword evidence="2" id="KW-0472">Membrane</keyword>
<keyword evidence="2" id="KW-1133">Transmembrane helix</keyword>
<dbReference type="GeneID" id="39575374"/>
<evidence type="ECO:0008006" key="5">
    <source>
        <dbReference type="Google" id="ProtNLM"/>
    </source>
</evidence>
<organism evidence="3 4">
    <name type="scientific">Sodiomyces alkalinus (strain CBS 110278 / VKM F-3762 / F11)</name>
    <name type="common">Alkaliphilic filamentous fungus</name>
    <dbReference type="NCBI Taxonomy" id="1314773"/>
    <lineage>
        <taxon>Eukaryota</taxon>
        <taxon>Fungi</taxon>
        <taxon>Dikarya</taxon>
        <taxon>Ascomycota</taxon>
        <taxon>Pezizomycotina</taxon>
        <taxon>Sordariomycetes</taxon>
        <taxon>Hypocreomycetidae</taxon>
        <taxon>Glomerellales</taxon>
        <taxon>Plectosphaerellaceae</taxon>
        <taxon>Sodiomyces</taxon>
    </lineage>
</organism>
<sequence length="108" mass="11721">MALWASNLFKSHVQARIGLAGMTWPSGDWPPKDPKRRMQAKTTLPVFLVFLLLTHAILCFVTDARNTALTVQPKGSQADGATRKKLRMTDNGASGSAQRFHSTGLGLG</sequence>
<name>A0A3N2PXJ3_SODAK</name>
<evidence type="ECO:0000256" key="2">
    <source>
        <dbReference type="SAM" id="Phobius"/>
    </source>
</evidence>
<evidence type="ECO:0000313" key="3">
    <source>
        <dbReference type="EMBL" id="ROT39249.1"/>
    </source>
</evidence>